<gene>
    <name evidence="7" type="primary">mesH</name>
    <name evidence="7" type="ORF">GCM10011482_01750</name>
</gene>
<reference evidence="7" key="2">
    <citation type="submission" date="2020-09" db="EMBL/GenBank/DDBJ databases">
        <authorList>
            <person name="Sun Q."/>
            <person name="Sedlacek I."/>
        </authorList>
    </citation>
    <scope>NUCLEOTIDE SEQUENCE</scope>
    <source>
        <strain evidence="7">CCM 8433</strain>
    </source>
</reference>
<organism evidence="7 8">
    <name type="scientific">Enterococcus alcedinis</name>
    <dbReference type="NCBI Taxonomy" id="1274384"/>
    <lineage>
        <taxon>Bacteria</taxon>
        <taxon>Bacillati</taxon>
        <taxon>Bacillota</taxon>
        <taxon>Bacilli</taxon>
        <taxon>Lactobacillales</taxon>
        <taxon>Enterococcaceae</taxon>
        <taxon>Enterococcus</taxon>
    </lineage>
</organism>
<keyword evidence="4 5" id="KW-0472">Membrane</keyword>
<dbReference type="AlphaFoldDB" id="A0A917N3K2"/>
<evidence type="ECO:0000256" key="5">
    <source>
        <dbReference type="SAM" id="Phobius"/>
    </source>
</evidence>
<dbReference type="EMBL" id="BMDT01000001">
    <property type="protein sequence ID" value="GGI64521.1"/>
    <property type="molecule type" value="Genomic_DNA"/>
</dbReference>
<evidence type="ECO:0000259" key="6">
    <source>
        <dbReference type="Pfam" id="PF04138"/>
    </source>
</evidence>
<dbReference type="Pfam" id="PF04138">
    <property type="entry name" value="GtrA_DPMS_TM"/>
    <property type="match status" value="1"/>
</dbReference>
<protein>
    <submittedName>
        <fullName evidence="7">Polysaccharide synthesis protein GtrA</fullName>
    </submittedName>
</protein>
<sequence>MFKLVLVLGKIESSEVMFALKNSKYYEIVSYLLIGVLTTVVYFIVRFSVFSLTEAGIISVIVAQIAAILFAFVTNKVIVFKNKAQSIREFFVQFVTFCLARGFVFMLDIGITLVTVELYSDFFITILRLNEINFGKGLFSWSVLSNYIGNAVNLNAFIFALITQVLAIIINYILSKYFVFKKK</sequence>
<evidence type="ECO:0000256" key="2">
    <source>
        <dbReference type="ARBA" id="ARBA00022692"/>
    </source>
</evidence>
<keyword evidence="3 5" id="KW-1133">Transmembrane helix</keyword>
<feature type="transmembrane region" description="Helical" evidence="5">
    <location>
        <begin position="90"/>
        <end position="114"/>
    </location>
</feature>
<dbReference type="GO" id="GO:0000271">
    <property type="term" value="P:polysaccharide biosynthetic process"/>
    <property type="evidence" value="ECO:0007669"/>
    <property type="project" value="InterPro"/>
</dbReference>
<accession>A0A917N3K2</accession>
<dbReference type="Proteomes" id="UP000622610">
    <property type="component" value="Unassembled WGS sequence"/>
</dbReference>
<dbReference type="RefSeq" id="WP_188366376.1">
    <property type="nucleotide sequence ID" value="NZ_BMDT01000001.1"/>
</dbReference>
<dbReference type="GO" id="GO:0016020">
    <property type="term" value="C:membrane"/>
    <property type="evidence" value="ECO:0007669"/>
    <property type="project" value="UniProtKB-SubCell"/>
</dbReference>
<proteinExistence type="predicted"/>
<comment type="caution">
    <text evidence="7">The sequence shown here is derived from an EMBL/GenBank/DDBJ whole genome shotgun (WGS) entry which is preliminary data.</text>
</comment>
<comment type="subcellular location">
    <subcellularLocation>
        <location evidence="1">Membrane</location>
        <topology evidence="1">Multi-pass membrane protein</topology>
    </subcellularLocation>
</comment>
<evidence type="ECO:0000256" key="1">
    <source>
        <dbReference type="ARBA" id="ARBA00004141"/>
    </source>
</evidence>
<evidence type="ECO:0000313" key="7">
    <source>
        <dbReference type="EMBL" id="GGI64521.1"/>
    </source>
</evidence>
<feature type="domain" description="GtrA/DPMS transmembrane" evidence="6">
    <location>
        <begin position="31"/>
        <end position="124"/>
    </location>
</feature>
<dbReference type="InterPro" id="IPR007267">
    <property type="entry name" value="GtrA_DPMS_TM"/>
</dbReference>
<feature type="transmembrane region" description="Helical" evidence="5">
    <location>
        <begin position="57"/>
        <end position="78"/>
    </location>
</feature>
<evidence type="ECO:0000256" key="4">
    <source>
        <dbReference type="ARBA" id="ARBA00023136"/>
    </source>
</evidence>
<name>A0A917N3K2_9ENTE</name>
<evidence type="ECO:0000256" key="3">
    <source>
        <dbReference type="ARBA" id="ARBA00022989"/>
    </source>
</evidence>
<evidence type="ECO:0000313" key="8">
    <source>
        <dbReference type="Proteomes" id="UP000622610"/>
    </source>
</evidence>
<feature type="transmembrane region" description="Helical" evidence="5">
    <location>
        <begin position="25"/>
        <end position="45"/>
    </location>
</feature>
<reference evidence="7" key="1">
    <citation type="journal article" date="2014" name="Int. J. Syst. Evol. Microbiol.">
        <title>Complete genome sequence of Corynebacterium casei LMG S-19264T (=DSM 44701T), isolated from a smear-ripened cheese.</title>
        <authorList>
            <consortium name="US DOE Joint Genome Institute (JGI-PGF)"/>
            <person name="Walter F."/>
            <person name="Albersmeier A."/>
            <person name="Kalinowski J."/>
            <person name="Ruckert C."/>
        </authorList>
    </citation>
    <scope>NUCLEOTIDE SEQUENCE</scope>
    <source>
        <strain evidence="7">CCM 8433</strain>
    </source>
</reference>
<keyword evidence="8" id="KW-1185">Reference proteome</keyword>
<feature type="transmembrane region" description="Helical" evidence="5">
    <location>
        <begin position="154"/>
        <end position="174"/>
    </location>
</feature>
<keyword evidence="2 5" id="KW-0812">Transmembrane</keyword>